<organism evidence="1 2">
    <name type="scientific">Sphingomonas spermidinifaciens</name>
    <dbReference type="NCBI Taxonomy" id="1141889"/>
    <lineage>
        <taxon>Bacteria</taxon>
        <taxon>Pseudomonadati</taxon>
        <taxon>Pseudomonadota</taxon>
        <taxon>Alphaproteobacteria</taxon>
        <taxon>Sphingomonadales</taxon>
        <taxon>Sphingomonadaceae</taxon>
        <taxon>Sphingomonas</taxon>
    </lineage>
</organism>
<reference evidence="1 2" key="1">
    <citation type="submission" date="2017-09" db="EMBL/GenBank/DDBJ databases">
        <title>Sphingomonas spermidinifaciens 9NM-10, whole genome shotgun sequence.</title>
        <authorList>
            <person name="Feng G."/>
            <person name="Zhu H."/>
        </authorList>
    </citation>
    <scope>NUCLEOTIDE SEQUENCE [LARGE SCALE GENOMIC DNA]</scope>
    <source>
        <strain evidence="1 2">9NM-10</strain>
    </source>
</reference>
<dbReference type="EMBL" id="NWMW01000002">
    <property type="protein sequence ID" value="PCD02205.1"/>
    <property type="molecule type" value="Genomic_DNA"/>
</dbReference>
<dbReference type="AlphaFoldDB" id="A0A2A4B2L4"/>
<keyword evidence="2" id="KW-1185">Reference proteome</keyword>
<protein>
    <recommendedName>
        <fullName evidence="3">Nucleotidyl transferase AbiEii/AbiGii toxin family protein</fullName>
    </recommendedName>
</protein>
<sequence length="143" mass="15679">MNPACDTILSADNETRAGLFTATAQRIGTTPQNVEKDFWVCWTLDALSNGLPDGPRLVFEGGTSLSKGFGLVRRFSEDIDVTSSTIARSPRRISRERLSLVRDFHPGSTSLIAGPDGLKAHVIHGTCRLHHLRTFLAAFRVCK</sequence>
<dbReference type="Gene3D" id="3.10.450.620">
    <property type="entry name" value="JHP933, nucleotidyltransferase-like core domain"/>
    <property type="match status" value="1"/>
</dbReference>
<name>A0A2A4B2L4_9SPHN</name>
<dbReference type="InterPro" id="IPR014942">
    <property type="entry name" value="AbiEii"/>
</dbReference>
<comment type="caution">
    <text evidence="1">The sequence shown here is derived from an EMBL/GenBank/DDBJ whole genome shotgun (WGS) entry which is preliminary data.</text>
</comment>
<gene>
    <name evidence="1" type="ORF">COC42_12145</name>
</gene>
<accession>A0A2A4B2L4</accession>
<dbReference type="RefSeq" id="WP_096343583.1">
    <property type="nucleotide sequence ID" value="NZ_NWMW01000002.1"/>
</dbReference>
<evidence type="ECO:0008006" key="3">
    <source>
        <dbReference type="Google" id="ProtNLM"/>
    </source>
</evidence>
<evidence type="ECO:0000313" key="2">
    <source>
        <dbReference type="Proteomes" id="UP000218366"/>
    </source>
</evidence>
<dbReference type="OrthoDB" id="9780929at2"/>
<proteinExistence type="predicted"/>
<dbReference type="Proteomes" id="UP000218366">
    <property type="component" value="Unassembled WGS sequence"/>
</dbReference>
<dbReference type="Pfam" id="PF08843">
    <property type="entry name" value="AbiEii"/>
    <property type="match status" value="1"/>
</dbReference>
<evidence type="ECO:0000313" key="1">
    <source>
        <dbReference type="EMBL" id="PCD02205.1"/>
    </source>
</evidence>